<keyword evidence="2" id="KW-0347">Helicase</keyword>
<sequence>MTNPVSIFERMRDIYLRYLDSPFDLRYDSLVAERRALLDADGRLYRRPLIEPAPPYAMSGRNFAAAASDILGGSLSPQLITDISDFVSQGLFPVERELFQHQFRALDASMRERRDVIVTSGTGSGKTECFLLPLAAALVAESARWGAPGALPAEHDWWNHDGPQGQRYHPRISQRGHENSVTRPPAMRALVMYPLNALAEDQLVRLRLGFDSVGARTWLDSHRHGNRLYFGRYTGRTPVSGDPSSTSKAGELRRELASLERDAFAVAGSPEAAHFFQSMDGAEMWSRWDMQDSPPDILITNYSMLNIMLMRGIEAPIFDATRDWLRLDTRNVFHLVVDELHTYRGTPGTEVAYLLRVLLDRLGLHPDHDQLRIIASSASLSDDVAGRDYLHGFFGRDRSRFAVIGGTQRPLSATAMSSIASHAAALAAFPAAAASTGTEAAAGALEAAIGVSQNGHLLAGDRLGRALAHVEAADALRSVCRSDDGSGRLEPRQTADIGARLFPAETPQVAAAAAEGLVTALASAELPNRDSLLPVRAHIMFRNVQGLWACADPACGHTPQRSDAPPVGALHHVPASGCGCGSRVLELLYCEPCGEVFLGGYRGATNNPNQWRLTPDFPDLEQVPDRAGAERDYGNYAVFWPSAGRTPRSATWRQGNAQREWRRARLDPASGILTAGVTGNGHIYYVRSQHQPQRAGSPVPPSPGAFPSRCPRCDADWAGRNVGSPIRGQRTGFQKVAQVLADSLLRDIAPPGSERNRKLVVFSDSRQDAAKLSVGMRQAHHLDAARQAVVAALEVAGQGPAAFQRQVAGAQLTPEEAAAAAAFVLSSPQDAVVIGSATGPLAGQPCPYSPGSTFAQAAAAILARTAGPFLVGDLFRDAELRLLAAGINPGGYVQDSLWTDPDRKTGNWRELFDWATSPPSPLPGGLSIEQDEHLRRLRRNAHAVVLNVIFASGRRGLEALQIAHAAVGSGAPGDGDAVVVQAADSTLRLLGERRRIDGEPYTALGAPTAPGFVRDYLDEVARVNGRSAAALVTAVETRLSHGGLVTSWLIQPNRLRIARVGAGSWECGACRRVHLHPSASVCTDCQGQLVGPQSLGAGATAEDYYLYLARGAGPLFRLNCEEMTGQTGKAEARARQRLFQGVCLPAPEEIPLVDTIDLLSVTTTMEAGVDIGPLLAVMMANMPPLRFNYQQRVGRAGRRGTALSIALTLCRGRSHDDYYFQRPEKITADPPPQPYVDLTVEPIVRRVLAKEVLREAFAALQLFPAASADSVHGEFGETAAWAQPLAGFGGGAGSTVRAQVSAWIGANGPRISAICSVLLQAAAPVLQGRQGSLEAWVAANLVGEIDAAVASPHLMQTQLSERLANAGILPMFGFPTRTRYLFHGRPGRGQWPPADVVDRPLDLAISQFAPGSETVKEGMIHTAIGVVDYQLRGGIPTEIANPLGPPIPTGICRRCQSIDAAAVPAFSCQVCGAGAADYQVVDLSEPRGFRTRFGSERDYDGTFEWTPRATRPKLGLAGPPLAPHCNFGIHSGGQTVHVINDNNGQLFEFERFWDETWATRQALSKVDATPRTQPTGGPDRRALAAISRTDVLVAGVDVWPSGVFADPLRVEGRAALYSFGFLLRRAAAVRLDVSDSELKVGLRTTVAAGNVVGQVFLSDTLENGAGYSTFLGAPTEFEAVLHDVLGPGLLGRFQVMANPRDHGTVCQTSCHECMRDYGNLAYHSILDWRLAVDVARLCLDVAAPIDFSPPYWTGVAQYAADRVHAALPGSSRTTLAGLEAVVIASRAIVIGHPLWDVRQGMTHPALTAAEVAGMQNGLTVEFRSTFMAIRRPI</sequence>
<keyword evidence="3" id="KW-1185">Reference proteome</keyword>
<dbReference type="SUPFAM" id="SSF52540">
    <property type="entry name" value="P-loop containing nucleoside triphosphate hydrolases"/>
    <property type="match status" value="2"/>
</dbReference>
<reference evidence="3" key="1">
    <citation type="journal article" date="2019" name="Int. J. Syst. Evol. Microbiol.">
        <title>The Global Catalogue of Microorganisms (GCM) 10K type strain sequencing project: providing services to taxonomists for standard genome sequencing and annotation.</title>
        <authorList>
            <consortium name="The Broad Institute Genomics Platform"/>
            <consortium name="The Broad Institute Genome Sequencing Center for Infectious Disease"/>
            <person name="Wu L."/>
            <person name="Ma J."/>
        </authorList>
    </citation>
    <scope>NUCLEOTIDE SEQUENCE [LARGE SCALE GENOMIC DNA]</scope>
    <source>
        <strain evidence="3">ICMP 19515</strain>
    </source>
</reference>
<dbReference type="EMBL" id="JBHRVD010000001">
    <property type="protein sequence ID" value="MFC3326077.1"/>
    <property type="molecule type" value="Genomic_DNA"/>
</dbReference>
<dbReference type="SMART" id="SM00487">
    <property type="entry name" value="DEXDc"/>
    <property type="match status" value="1"/>
</dbReference>
<keyword evidence="2" id="KW-0067">ATP-binding</keyword>
<keyword evidence="2" id="KW-0378">Hydrolase</keyword>
<dbReference type="PANTHER" id="PTHR47957:SF3">
    <property type="entry name" value="ATP-DEPENDENT HELICASE HRQ1"/>
    <property type="match status" value="1"/>
</dbReference>
<name>A0ABV7MXC7_9HYPH</name>
<dbReference type="Gene3D" id="3.40.50.300">
    <property type="entry name" value="P-loop containing nucleotide triphosphate hydrolases"/>
    <property type="match status" value="2"/>
</dbReference>
<dbReference type="PANTHER" id="PTHR47957">
    <property type="entry name" value="ATP-DEPENDENT HELICASE HRQ1"/>
    <property type="match status" value="1"/>
</dbReference>
<dbReference type="InterPro" id="IPR014001">
    <property type="entry name" value="Helicase_ATP-bd"/>
</dbReference>
<dbReference type="InterPro" id="IPR011545">
    <property type="entry name" value="DEAD/DEAH_box_helicase_dom"/>
</dbReference>
<evidence type="ECO:0000313" key="2">
    <source>
        <dbReference type="EMBL" id="MFC3326077.1"/>
    </source>
</evidence>
<dbReference type="Pfam" id="PF00270">
    <property type="entry name" value="DEAD"/>
    <property type="match status" value="1"/>
</dbReference>
<protein>
    <submittedName>
        <fullName evidence="2">DEAD/DEAH box helicase</fullName>
    </submittedName>
</protein>
<dbReference type="RefSeq" id="WP_378984631.1">
    <property type="nucleotide sequence ID" value="NZ_JBHRVD010000001.1"/>
</dbReference>
<dbReference type="InterPro" id="IPR027417">
    <property type="entry name" value="P-loop_NTPase"/>
</dbReference>
<dbReference type="PROSITE" id="PS51192">
    <property type="entry name" value="HELICASE_ATP_BIND_1"/>
    <property type="match status" value="1"/>
</dbReference>
<evidence type="ECO:0000259" key="1">
    <source>
        <dbReference type="PROSITE" id="PS51192"/>
    </source>
</evidence>
<accession>A0ABV7MXC7</accession>
<organism evidence="2 3">
    <name type="scientific">Mesorhizobium cantuariense</name>
    <dbReference type="NCBI Taxonomy" id="1300275"/>
    <lineage>
        <taxon>Bacteria</taxon>
        <taxon>Pseudomonadati</taxon>
        <taxon>Pseudomonadota</taxon>
        <taxon>Alphaproteobacteria</taxon>
        <taxon>Hyphomicrobiales</taxon>
        <taxon>Phyllobacteriaceae</taxon>
        <taxon>Mesorhizobium</taxon>
    </lineage>
</organism>
<dbReference type="Proteomes" id="UP001595648">
    <property type="component" value="Unassembled WGS sequence"/>
</dbReference>
<keyword evidence="2" id="KW-0547">Nucleotide-binding</keyword>
<comment type="caution">
    <text evidence="2">The sequence shown here is derived from an EMBL/GenBank/DDBJ whole genome shotgun (WGS) entry which is preliminary data.</text>
</comment>
<gene>
    <name evidence="2" type="ORF">ACFOJ9_30600</name>
</gene>
<evidence type="ECO:0000313" key="3">
    <source>
        <dbReference type="Proteomes" id="UP001595648"/>
    </source>
</evidence>
<dbReference type="GO" id="GO:0004386">
    <property type="term" value="F:helicase activity"/>
    <property type="evidence" value="ECO:0007669"/>
    <property type="project" value="UniProtKB-KW"/>
</dbReference>
<proteinExistence type="predicted"/>
<feature type="domain" description="Helicase ATP-binding" evidence="1">
    <location>
        <begin position="107"/>
        <end position="398"/>
    </location>
</feature>